<keyword evidence="19" id="KW-1185">Reference proteome</keyword>
<dbReference type="PANTHER" id="PTHR32552">
    <property type="entry name" value="FERRICHROME IRON RECEPTOR-RELATED"/>
    <property type="match status" value="1"/>
</dbReference>
<dbReference type="GO" id="GO:0015344">
    <property type="term" value="F:siderophore uptake transmembrane transporter activity"/>
    <property type="evidence" value="ECO:0007669"/>
    <property type="project" value="TreeGrafter"/>
</dbReference>
<feature type="chain" id="PRO_5031206419" evidence="15">
    <location>
        <begin position="29"/>
        <end position="784"/>
    </location>
</feature>
<dbReference type="PROSITE" id="PS52016">
    <property type="entry name" value="TONB_DEPENDENT_REC_3"/>
    <property type="match status" value="1"/>
</dbReference>
<evidence type="ECO:0000256" key="4">
    <source>
        <dbReference type="ARBA" id="ARBA00022452"/>
    </source>
</evidence>
<dbReference type="Pfam" id="PF07715">
    <property type="entry name" value="Plug"/>
    <property type="match status" value="1"/>
</dbReference>
<feature type="compositionally biased region" description="Basic and acidic residues" evidence="14">
    <location>
        <begin position="65"/>
        <end position="74"/>
    </location>
</feature>
<keyword evidence="3 12" id="KW-0813">Transport</keyword>
<evidence type="ECO:0000256" key="13">
    <source>
        <dbReference type="RuleBase" id="RU003357"/>
    </source>
</evidence>
<evidence type="ECO:0000256" key="10">
    <source>
        <dbReference type="ARBA" id="ARBA00023170"/>
    </source>
</evidence>
<evidence type="ECO:0000256" key="1">
    <source>
        <dbReference type="ARBA" id="ARBA00004571"/>
    </source>
</evidence>
<comment type="similarity">
    <text evidence="2 12 13">Belongs to the TonB-dependent receptor family.</text>
</comment>
<keyword evidence="10 18" id="KW-0675">Receptor</keyword>
<dbReference type="Pfam" id="PF00593">
    <property type="entry name" value="TonB_dep_Rec_b-barrel"/>
    <property type="match status" value="1"/>
</dbReference>
<keyword evidence="11 12" id="KW-0998">Cell outer membrane</keyword>
<evidence type="ECO:0000256" key="8">
    <source>
        <dbReference type="ARBA" id="ARBA00023077"/>
    </source>
</evidence>
<evidence type="ECO:0000256" key="9">
    <source>
        <dbReference type="ARBA" id="ARBA00023136"/>
    </source>
</evidence>
<evidence type="ECO:0000256" key="6">
    <source>
        <dbReference type="ARBA" id="ARBA00022729"/>
    </source>
</evidence>
<dbReference type="Gene3D" id="2.40.170.20">
    <property type="entry name" value="TonB-dependent receptor, beta-barrel domain"/>
    <property type="match status" value="1"/>
</dbReference>
<dbReference type="InterPro" id="IPR036942">
    <property type="entry name" value="Beta-barrel_TonB_sf"/>
</dbReference>
<evidence type="ECO:0000256" key="7">
    <source>
        <dbReference type="ARBA" id="ARBA00023065"/>
    </source>
</evidence>
<keyword evidence="9 12" id="KW-0472">Membrane</keyword>
<dbReference type="GO" id="GO:0009279">
    <property type="term" value="C:cell outer membrane"/>
    <property type="evidence" value="ECO:0007669"/>
    <property type="project" value="UniProtKB-SubCell"/>
</dbReference>
<dbReference type="EMBL" id="JACIEH010000003">
    <property type="protein sequence ID" value="MBB4100701.1"/>
    <property type="molecule type" value="Genomic_DNA"/>
</dbReference>
<feature type="region of interest" description="Disordered" evidence="14">
    <location>
        <begin position="26"/>
        <end position="47"/>
    </location>
</feature>
<protein>
    <submittedName>
        <fullName evidence="18">Catecholate siderophore receptor</fullName>
    </submittedName>
</protein>
<evidence type="ECO:0000256" key="12">
    <source>
        <dbReference type="PROSITE-ProRule" id="PRU01360"/>
    </source>
</evidence>
<dbReference type="FunFam" id="2.170.130.10:FF:000001">
    <property type="entry name" value="Catecholate siderophore TonB-dependent receptor"/>
    <property type="match status" value="1"/>
</dbReference>
<evidence type="ECO:0000256" key="5">
    <source>
        <dbReference type="ARBA" id="ARBA00022692"/>
    </source>
</evidence>
<evidence type="ECO:0000313" key="18">
    <source>
        <dbReference type="EMBL" id="MBB4100701.1"/>
    </source>
</evidence>
<dbReference type="InterPro" id="IPR037066">
    <property type="entry name" value="Plug_dom_sf"/>
</dbReference>
<comment type="subcellular location">
    <subcellularLocation>
        <location evidence="1 12">Cell outer membrane</location>
        <topology evidence="1 12">Multi-pass membrane protein</topology>
    </subcellularLocation>
</comment>
<organism evidence="18 19">
    <name type="scientific">Sphingomonas kyeonggiensis</name>
    <dbReference type="NCBI Taxonomy" id="1268553"/>
    <lineage>
        <taxon>Bacteria</taxon>
        <taxon>Pseudomonadati</taxon>
        <taxon>Pseudomonadota</taxon>
        <taxon>Alphaproteobacteria</taxon>
        <taxon>Sphingomonadales</taxon>
        <taxon>Sphingomonadaceae</taxon>
        <taxon>Sphingomonas</taxon>
    </lineage>
</organism>
<dbReference type="PROSITE" id="PS51257">
    <property type="entry name" value="PROKAR_LIPOPROTEIN"/>
    <property type="match status" value="1"/>
</dbReference>
<feature type="signal peptide" evidence="15">
    <location>
        <begin position="1"/>
        <end position="28"/>
    </location>
</feature>
<reference evidence="18 19" key="1">
    <citation type="submission" date="2020-08" db="EMBL/GenBank/DDBJ databases">
        <title>Genomic Encyclopedia of Type Strains, Phase IV (KMG-IV): sequencing the most valuable type-strain genomes for metagenomic binning, comparative biology and taxonomic classification.</title>
        <authorList>
            <person name="Goeker M."/>
        </authorList>
    </citation>
    <scope>NUCLEOTIDE SEQUENCE [LARGE SCALE GENOMIC DNA]</scope>
    <source>
        <strain evidence="18 19">DSM 101806</strain>
    </source>
</reference>
<keyword evidence="8 13" id="KW-0798">TonB box</keyword>
<dbReference type="CDD" id="cd01347">
    <property type="entry name" value="ligand_gated_channel"/>
    <property type="match status" value="1"/>
</dbReference>
<keyword evidence="4 12" id="KW-1134">Transmembrane beta strand</keyword>
<evidence type="ECO:0000256" key="11">
    <source>
        <dbReference type="ARBA" id="ARBA00023237"/>
    </source>
</evidence>
<feature type="compositionally biased region" description="Polar residues" evidence="14">
    <location>
        <begin position="55"/>
        <end position="64"/>
    </location>
</feature>
<dbReference type="InterPro" id="IPR039426">
    <property type="entry name" value="TonB-dep_rcpt-like"/>
</dbReference>
<dbReference type="InterPro" id="IPR000531">
    <property type="entry name" value="Beta-barrel_TonB"/>
</dbReference>
<keyword evidence="6 15" id="KW-0732">Signal</keyword>
<keyword evidence="7" id="KW-0406">Ion transport</keyword>
<evidence type="ECO:0000256" key="15">
    <source>
        <dbReference type="SAM" id="SignalP"/>
    </source>
</evidence>
<evidence type="ECO:0000256" key="14">
    <source>
        <dbReference type="SAM" id="MobiDB-lite"/>
    </source>
</evidence>
<evidence type="ECO:0000256" key="2">
    <source>
        <dbReference type="ARBA" id="ARBA00009810"/>
    </source>
</evidence>
<name>A0A7W6NZD2_9SPHN</name>
<evidence type="ECO:0000313" key="19">
    <source>
        <dbReference type="Proteomes" id="UP000557392"/>
    </source>
</evidence>
<evidence type="ECO:0000259" key="16">
    <source>
        <dbReference type="Pfam" id="PF00593"/>
    </source>
</evidence>
<dbReference type="GO" id="GO:0015891">
    <property type="term" value="P:siderophore transport"/>
    <property type="evidence" value="ECO:0007669"/>
    <property type="project" value="UniProtKB-ARBA"/>
</dbReference>
<keyword evidence="5 12" id="KW-0812">Transmembrane</keyword>
<dbReference type="Proteomes" id="UP000557392">
    <property type="component" value="Unassembled WGS sequence"/>
</dbReference>
<feature type="domain" description="TonB-dependent receptor-like beta-barrel" evidence="16">
    <location>
        <begin position="260"/>
        <end position="752"/>
    </location>
</feature>
<comment type="caution">
    <text evidence="18">The sequence shown here is derived from an EMBL/GenBank/DDBJ whole genome shotgun (WGS) entry which is preliminary data.</text>
</comment>
<dbReference type="Gene3D" id="2.170.130.10">
    <property type="entry name" value="TonB-dependent receptor, plug domain"/>
    <property type="match status" value="1"/>
</dbReference>
<dbReference type="PANTHER" id="PTHR32552:SF83">
    <property type="entry name" value="BLR3904 PROTEIN"/>
    <property type="match status" value="1"/>
</dbReference>
<dbReference type="SUPFAM" id="SSF56935">
    <property type="entry name" value="Porins"/>
    <property type="match status" value="1"/>
</dbReference>
<evidence type="ECO:0000256" key="3">
    <source>
        <dbReference type="ARBA" id="ARBA00022448"/>
    </source>
</evidence>
<proteinExistence type="inferred from homology"/>
<dbReference type="AlphaFoldDB" id="A0A7W6NZD2"/>
<sequence>MTRSTGAAAPAFLALACVGFVASAPAHAATDGPDTKTPAAAEDDQDRAGQDHITVNGQVYQPKQESPKNTRPLRDTPQTVTVITAEVMEQQNILSLRDALATVPGITFGAGEGGSGYGDSINLRGFSANNDITIDNVRDSAQYTRSDNFNIEQIEVTNGSNSVYSGGGSVAGNINLVSKRPTGRNQSVVQAGIGTDEYYRATADIERKLSDRVGVRLNAMYHHNDVPGREVENAKRWGVMPSITFGLDGPTKLTLIYLHQQDNNIPQFGVPYVTSVTNGFTGQVPGTSRSGYYGFRNLDKQDSNVDQATAIFEQELSSTISLRNLTRYQDVEQYSIADGPEGTFCLPSGFTAAGVACTTPGLFTPSGGSRGNTRDTRNQIIYNQTDIKGTFDTFGIEHSFDLGFSLSREFYDLRSGNSQRNANGTAVTIPPYAWNDPNLNNRNVYSGPVNFIVGSRSHSEVANKAVYLFDTVKLSKFFELNGGVRWERNIGENTAYTLSTAAATLGQITAVTRTGNRDSLFSYRIGAVLKPIEPISLYVAYGNSKTPSQSTVNGSCTTATCNVRPEGAKNYEIGGKAELFHGGLLLTAALFRTDRDSYRVASNDPTIPDQQLDGHSRVDGVALGATGHITSAWQITANYTYLKSKLIQSVSDYCLSHPGATGCSNSVAFPDPVAGAAIQQTPKHSGSLYTAYTLPFGLTLGYGATYQGKFAINLPTTANRSVLFSKDYVVHNLTVAYDITRALSAQVNVKNIGDKLYYTRIRANNGWATPGDGRSAILTLGYKF</sequence>
<feature type="domain" description="TonB-dependent receptor plug" evidence="17">
    <location>
        <begin position="73"/>
        <end position="172"/>
    </location>
</feature>
<evidence type="ECO:0000259" key="17">
    <source>
        <dbReference type="Pfam" id="PF07715"/>
    </source>
</evidence>
<dbReference type="RefSeq" id="WP_183999980.1">
    <property type="nucleotide sequence ID" value="NZ_JACIEH010000003.1"/>
</dbReference>
<dbReference type="InterPro" id="IPR012910">
    <property type="entry name" value="Plug_dom"/>
</dbReference>
<feature type="region of interest" description="Disordered" evidence="14">
    <location>
        <begin position="55"/>
        <end position="74"/>
    </location>
</feature>
<gene>
    <name evidence="18" type="ORF">GGR46_004273</name>
</gene>
<accession>A0A7W6NZD2</accession>